<dbReference type="SMART" id="SM00343">
    <property type="entry name" value="ZnF_C2HC"/>
    <property type="match status" value="1"/>
</dbReference>
<dbReference type="Proteomes" id="UP000807342">
    <property type="component" value="Unassembled WGS sequence"/>
</dbReference>
<keyword evidence="1" id="KW-0507">mRNA processing</keyword>
<dbReference type="Gene3D" id="4.10.60.10">
    <property type="entry name" value="Zinc finger, CCHC-type"/>
    <property type="match status" value="1"/>
</dbReference>
<dbReference type="GO" id="GO:0006397">
    <property type="term" value="P:mRNA processing"/>
    <property type="evidence" value="ECO:0007669"/>
    <property type="project" value="UniProtKB-KW"/>
</dbReference>
<evidence type="ECO:0000256" key="2">
    <source>
        <dbReference type="PROSITE-ProRule" id="PRU00047"/>
    </source>
</evidence>
<gene>
    <name evidence="5" type="ORF">P691DRAFT_769349</name>
</gene>
<dbReference type="PROSITE" id="PS50158">
    <property type="entry name" value="ZF_CCHC"/>
    <property type="match status" value="1"/>
</dbReference>
<dbReference type="InterPro" id="IPR036875">
    <property type="entry name" value="Znf_CCHC_sf"/>
</dbReference>
<dbReference type="AlphaFoldDB" id="A0A9P5WYD9"/>
<evidence type="ECO:0000259" key="4">
    <source>
        <dbReference type="PROSITE" id="PS50158"/>
    </source>
</evidence>
<keyword evidence="2" id="KW-0479">Metal-binding</keyword>
<name>A0A9P5WYD9_9AGAR</name>
<comment type="caution">
    <text evidence="5">The sequence shown here is derived from an EMBL/GenBank/DDBJ whole genome shotgun (WGS) entry which is preliminary data.</text>
</comment>
<feature type="compositionally biased region" description="Basic residues" evidence="3">
    <location>
        <begin position="40"/>
        <end position="49"/>
    </location>
</feature>
<sequence length="145" mass="15895">MIADEWDHTHIHCASNSWQGGQRGKGESDEALSVDEPGKGRRQKGKGKKGGCYECSDPNHWKRDCPKWKQKQEQKKKASKGEEANVADLSDSDVTFTVSEDDATPILPLFKSQSEALATVTNTSKAGVTRITLFDSGVACHISPY</sequence>
<dbReference type="InterPro" id="IPR001878">
    <property type="entry name" value="Znf_CCHC"/>
</dbReference>
<feature type="compositionally biased region" description="Basic and acidic residues" evidence="3">
    <location>
        <begin position="57"/>
        <end position="83"/>
    </location>
</feature>
<keyword evidence="6" id="KW-1185">Reference proteome</keyword>
<evidence type="ECO:0000256" key="1">
    <source>
        <dbReference type="ARBA" id="ARBA00022664"/>
    </source>
</evidence>
<keyword evidence="2" id="KW-0862">Zinc</keyword>
<dbReference type="EMBL" id="MU153885">
    <property type="protein sequence ID" value="KAF9439591.1"/>
    <property type="molecule type" value="Genomic_DNA"/>
</dbReference>
<proteinExistence type="predicted"/>
<feature type="domain" description="CCHC-type" evidence="4">
    <location>
        <begin position="52"/>
        <end position="67"/>
    </location>
</feature>
<evidence type="ECO:0000256" key="3">
    <source>
        <dbReference type="SAM" id="MobiDB-lite"/>
    </source>
</evidence>
<evidence type="ECO:0000313" key="6">
    <source>
        <dbReference type="Proteomes" id="UP000807342"/>
    </source>
</evidence>
<dbReference type="GO" id="GO:0003676">
    <property type="term" value="F:nucleic acid binding"/>
    <property type="evidence" value="ECO:0007669"/>
    <property type="project" value="InterPro"/>
</dbReference>
<feature type="region of interest" description="Disordered" evidence="3">
    <location>
        <begin position="13"/>
        <end position="87"/>
    </location>
</feature>
<dbReference type="GO" id="GO:0008270">
    <property type="term" value="F:zinc ion binding"/>
    <property type="evidence" value="ECO:0007669"/>
    <property type="project" value="UniProtKB-KW"/>
</dbReference>
<organism evidence="5 6">
    <name type="scientific">Macrolepiota fuliginosa MF-IS2</name>
    <dbReference type="NCBI Taxonomy" id="1400762"/>
    <lineage>
        <taxon>Eukaryota</taxon>
        <taxon>Fungi</taxon>
        <taxon>Dikarya</taxon>
        <taxon>Basidiomycota</taxon>
        <taxon>Agaricomycotina</taxon>
        <taxon>Agaricomycetes</taxon>
        <taxon>Agaricomycetidae</taxon>
        <taxon>Agaricales</taxon>
        <taxon>Agaricineae</taxon>
        <taxon>Agaricaceae</taxon>
        <taxon>Macrolepiota</taxon>
    </lineage>
</organism>
<reference evidence="5" key="1">
    <citation type="submission" date="2020-11" db="EMBL/GenBank/DDBJ databases">
        <authorList>
            <consortium name="DOE Joint Genome Institute"/>
            <person name="Ahrendt S."/>
            <person name="Riley R."/>
            <person name="Andreopoulos W."/>
            <person name="Labutti K."/>
            <person name="Pangilinan J."/>
            <person name="Ruiz-Duenas F.J."/>
            <person name="Barrasa J.M."/>
            <person name="Sanchez-Garcia M."/>
            <person name="Camarero S."/>
            <person name="Miyauchi S."/>
            <person name="Serrano A."/>
            <person name="Linde D."/>
            <person name="Babiker R."/>
            <person name="Drula E."/>
            <person name="Ayuso-Fernandez I."/>
            <person name="Pacheco R."/>
            <person name="Padilla G."/>
            <person name="Ferreira P."/>
            <person name="Barriuso J."/>
            <person name="Kellner H."/>
            <person name="Castanera R."/>
            <person name="Alfaro M."/>
            <person name="Ramirez L."/>
            <person name="Pisabarro A.G."/>
            <person name="Kuo A."/>
            <person name="Tritt A."/>
            <person name="Lipzen A."/>
            <person name="He G."/>
            <person name="Yan M."/>
            <person name="Ng V."/>
            <person name="Cullen D."/>
            <person name="Martin F."/>
            <person name="Rosso M.-N."/>
            <person name="Henrissat B."/>
            <person name="Hibbett D."/>
            <person name="Martinez A.T."/>
            <person name="Grigoriev I.V."/>
        </authorList>
    </citation>
    <scope>NUCLEOTIDE SEQUENCE</scope>
    <source>
        <strain evidence="5">MF-IS2</strain>
    </source>
</reference>
<keyword evidence="2" id="KW-0863">Zinc-finger</keyword>
<protein>
    <recommendedName>
        <fullName evidence="4">CCHC-type domain-containing protein</fullName>
    </recommendedName>
</protein>
<dbReference type="SUPFAM" id="SSF57756">
    <property type="entry name" value="Retrovirus zinc finger-like domains"/>
    <property type="match status" value="1"/>
</dbReference>
<accession>A0A9P5WYD9</accession>
<evidence type="ECO:0000313" key="5">
    <source>
        <dbReference type="EMBL" id="KAF9439591.1"/>
    </source>
</evidence>
<dbReference type="Pfam" id="PF00098">
    <property type="entry name" value="zf-CCHC"/>
    <property type="match status" value="1"/>
</dbReference>